<organism evidence="2 3">
    <name type="scientific">Hibiscus syriacus</name>
    <name type="common">Rose of Sharon</name>
    <dbReference type="NCBI Taxonomy" id="106335"/>
    <lineage>
        <taxon>Eukaryota</taxon>
        <taxon>Viridiplantae</taxon>
        <taxon>Streptophyta</taxon>
        <taxon>Embryophyta</taxon>
        <taxon>Tracheophyta</taxon>
        <taxon>Spermatophyta</taxon>
        <taxon>Magnoliopsida</taxon>
        <taxon>eudicotyledons</taxon>
        <taxon>Gunneridae</taxon>
        <taxon>Pentapetalae</taxon>
        <taxon>rosids</taxon>
        <taxon>malvids</taxon>
        <taxon>Malvales</taxon>
        <taxon>Malvaceae</taxon>
        <taxon>Malvoideae</taxon>
        <taxon>Hibiscus</taxon>
    </lineage>
</organism>
<gene>
    <name evidence="2" type="ORF">F3Y22_tig00110678pilonHSYRG00108</name>
</gene>
<proteinExistence type="predicted"/>
<evidence type="ECO:0000313" key="2">
    <source>
        <dbReference type="EMBL" id="KAE8695897.1"/>
    </source>
</evidence>
<keyword evidence="1" id="KW-1133">Transmembrane helix</keyword>
<sequence>MFLPIFAVFQEPVGDAGEEAVRIAAACQRLGEGDHCSAGVVQGSRYAETVKTLFSAVQYYMFLMNNSGFSVFVFQWLLSVVFFYLRCGD</sequence>
<dbReference type="AlphaFoldDB" id="A0A6A2ZWU5"/>
<accession>A0A6A2ZWU5</accession>
<evidence type="ECO:0000256" key="1">
    <source>
        <dbReference type="SAM" id="Phobius"/>
    </source>
</evidence>
<keyword evidence="1" id="KW-0812">Transmembrane</keyword>
<dbReference type="Proteomes" id="UP000436088">
    <property type="component" value="Unassembled WGS sequence"/>
</dbReference>
<evidence type="ECO:0000313" key="3">
    <source>
        <dbReference type="Proteomes" id="UP000436088"/>
    </source>
</evidence>
<name>A0A6A2ZWU5_HIBSY</name>
<protein>
    <submittedName>
        <fullName evidence="2">Uncharacterized protein</fullName>
    </submittedName>
</protein>
<keyword evidence="1" id="KW-0472">Membrane</keyword>
<comment type="caution">
    <text evidence="2">The sequence shown here is derived from an EMBL/GenBank/DDBJ whole genome shotgun (WGS) entry which is preliminary data.</text>
</comment>
<keyword evidence="3" id="KW-1185">Reference proteome</keyword>
<dbReference type="EMBL" id="VEPZ02001071">
    <property type="protein sequence ID" value="KAE8695897.1"/>
    <property type="molecule type" value="Genomic_DNA"/>
</dbReference>
<reference evidence="2" key="1">
    <citation type="submission" date="2019-09" db="EMBL/GenBank/DDBJ databases">
        <title>Draft genome information of white flower Hibiscus syriacus.</title>
        <authorList>
            <person name="Kim Y.-M."/>
        </authorList>
    </citation>
    <scope>NUCLEOTIDE SEQUENCE [LARGE SCALE GENOMIC DNA]</scope>
    <source>
        <strain evidence="2">YM2019G1</strain>
    </source>
</reference>
<feature type="transmembrane region" description="Helical" evidence="1">
    <location>
        <begin position="59"/>
        <end position="85"/>
    </location>
</feature>